<dbReference type="SMART" id="SM00184">
    <property type="entry name" value="RING"/>
    <property type="match status" value="1"/>
</dbReference>
<feature type="domain" description="RING-type" evidence="11">
    <location>
        <begin position="599"/>
        <end position="640"/>
    </location>
</feature>
<dbReference type="GO" id="GO:0043161">
    <property type="term" value="P:proteasome-mediated ubiquitin-dependent protein catabolic process"/>
    <property type="evidence" value="ECO:0007669"/>
    <property type="project" value="UniProtKB-ARBA"/>
</dbReference>
<name>A0AAP0L8I1_9MAGN</name>
<accession>A0AAP0L8I1</accession>
<dbReference type="PANTHER" id="PTHR22937:SF224">
    <property type="entry name" value="E3 UBIQUITIN-PROTEIN LIGASE MBR1-RELATED"/>
    <property type="match status" value="1"/>
</dbReference>
<dbReference type="Proteomes" id="UP001419268">
    <property type="component" value="Unassembled WGS sequence"/>
</dbReference>
<reference evidence="12 13" key="1">
    <citation type="submission" date="2024-01" db="EMBL/GenBank/DDBJ databases">
        <title>Genome assemblies of Stephania.</title>
        <authorList>
            <person name="Yang L."/>
        </authorList>
    </citation>
    <scope>NUCLEOTIDE SEQUENCE [LARGE SCALE GENOMIC DNA]</scope>
    <source>
        <strain evidence="12">JXDWG</strain>
        <tissue evidence="12">Leaf</tissue>
    </source>
</reference>
<feature type="compositionally biased region" description="Polar residues" evidence="10">
    <location>
        <begin position="271"/>
        <end position="280"/>
    </location>
</feature>
<evidence type="ECO:0000256" key="4">
    <source>
        <dbReference type="ARBA" id="ARBA00022679"/>
    </source>
</evidence>
<sequence>MQGRRSILDSYPEPLECPHNSGLHNAAVEQHLFHNTAMNPLESQLPNYRVPVSETTVTFADSTRNDERRFSGWAFGESSSSQRSGNQIFFDEMEMGHARSSLSGCGHNAVELANETSFCPHLYGPTVSETEQSLFAGVSINYSSASSCSTRNINEEIDDIPSCSLDSRRFSCKRKSFEGVAGPSSLGGTPGSVHQADSTIWQSPPPWYNVPNVLPIPSLTGNSSCVNPSEQLTMGSTNHSGIAGNSESFGRNFHAGVPSNLRPLGTHSRRSYSQLPQHSTSTAFRLSQSLDSRSTVAGSASSLAFRNMQPLQRNGGSNSRVGSSSSSSIIPGERMALQTEVNSRCVVGNISDYAFYASEADRNLAHDPRHWSLANGHITSSANTTFDSRVALSSIIPLSAAPTIISHQSPPQHPCSLSQLDGQRFFHPSGSDVGGQSHNFSPQLSDVSASSQHTVLSSGTGRRGRRERHQGSSLWMERPMEGVFGVPPSLRPLPEGRSRLVSEIRNALDFMRRGGGEGLRFEDIFFLDQSSFYAVNDLHDRHRDMRLDVDNMTYEELLALEERIGNVSTGLSDETIMKVLKQRKYLSMAVEPHTELEPCCVCQEEYNDGDDLGVLDCGHDFHAPCIKQWLTHKNSCPICKTTALIT</sequence>
<dbReference type="EC" id="2.3.2.27" evidence="3"/>
<dbReference type="GO" id="GO:0010228">
    <property type="term" value="P:vegetative to reproductive phase transition of meristem"/>
    <property type="evidence" value="ECO:0007669"/>
    <property type="project" value="UniProtKB-ARBA"/>
</dbReference>
<evidence type="ECO:0000259" key="11">
    <source>
        <dbReference type="PROSITE" id="PS50089"/>
    </source>
</evidence>
<evidence type="ECO:0000256" key="6">
    <source>
        <dbReference type="ARBA" id="ARBA00022771"/>
    </source>
</evidence>
<feature type="region of interest" description="Disordered" evidence="10">
    <location>
        <begin position="427"/>
        <end position="471"/>
    </location>
</feature>
<evidence type="ECO:0000256" key="5">
    <source>
        <dbReference type="ARBA" id="ARBA00022723"/>
    </source>
</evidence>
<dbReference type="AlphaFoldDB" id="A0AAP0L8I1"/>
<evidence type="ECO:0000313" key="12">
    <source>
        <dbReference type="EMBL" id="KAK9166306.1"/>
    </source>
</evidence>
<dbReference type="InterPro" id="IPR001841">
    <property type="entry name" value="Znf_RING"/>
</dbReference>
<keyword evidence="4" id="KW-0808">Transferase</keyword>
<comment type="caution">
    <text evidence="12">The sequence shown here is derived from an EMBL/GenBank/DDBJ whole genome shotgun (WGS) entry which is preliminary data.</text>
</comment>
<evidence type="ECO:0000256" key="1">
    <source>
        <dbReference type="ARBA" id="ARBA00000900"/>
    </source>
</evidence>
<dbReference type="InterPro" id="IPR013083">
    <property type="entry name" value="Znf_RING/FYVE/PHD"/>
</dbReference>
<evidence type="ECO:0000256" key="2">
    <source>
        <dbReference type="ARBA" id="ARBA00004906"/>
    </source>
</evidence>
<evidence type="ECO:0000256" key="9">
    <source>
        <dbReference type="PROSITE-ProRule" id="PRU00175"/>
    </source>
</evidence>
<dbReference type="Pfam" id="PF13639">
    <property type="entry name" value="zf-RING_2"/>
    <property type="match status" value="1"/>
</dbReference>
<feature type="region of interest" description="Disordered" evidence="10">
    <location>
        <begin position="305"/>
        <end position="329"/>
    </location>
</feature>
<comment type="pathway">
    <text evidence="2">Protein modification; protein ubiquitination.</text>
</comment>
<dbReference type="GO" id="GO:0061630">
    <property type="term" value="F:ubiquitin protein ligase activity"/>
    <property type="evidence" value="ECO:0007669"/>
    <property type="project" value="UniProtKB-EC"/>
</dbReference>
<dbReference type="GO" id="GO:0008270">
    <property type="term" value="F:zinc ion binding"/>
    <property type="evidence" value="ECO:0007669"/>
    <property type="project" value="UniProtKB-KW"/>
</dbReference>
<dbReference type="PROSITE" id="PS50089">
    <property type="entry name" value="ZF_RING_2"/>
    <property type="match status" value="1"/>
</dbReference>
<evidence type="ECO:0000256" key="3">
    <source>
        <dbReference type="ARBA" id="ARBA00012483"/>
    </source>
</evidence>
<protein>
    <recommendedName>
        <fullName evidence="3">RING-type E3 ubiquitin transferase</fullName>
        <ecNumber evidence="3">2.3.2.27</ecNumber>
    </recommendedName>
</protein>
<evidence type="ECO:0000256" key="10">
    <source>
        <dbReference type="SAM" id="MobiDB-lite"/>
    </source>
</evidence>
<proteinExistence type="predicted"/>
<comment type="catalytic activity">
    <reaction evidence="1">
        <text>S-ubiquitinyl-[E2 ubiquitin-conjugating enzyme]-L-cysteine + [acceptor protein]-L-lysine = [E2 ubiquitin-conjugating enzyme]-L-cysteine + N(6)-ubiquitinyl-[acceptor protein]-L-lysine.</text>
        <dbReference type="EC" id="2.3.2.27"/>
    </reaction>
</comment>
<feature type="region of interest" description="Disordered" evidence="10">
    <location>
        <begin position="258"/>
        <end position="280"/>
    </location>
</feature>
<dbReference type="FunFam" id="3.30.40.10:FF:000309">
    <property type="entry name" value="E3 ubiquitin-protein ligase MBR2"/>
    <property type="match status" value="1"/>
</dbReference>
<dbReference type="Gene3D" id="3.30.40.10">
    <property type="entry name" value="Zinc/RING finger domain, C3HC4 (zinc finger)"/>
    <property type="match status" value="1"/>
</dbReference>
<dbReference type="InterPro" id="IPR045191">
    <property type="entry name" value="MBR1/2-like"/>
</dbReference>
<keyword evidence="6 9" id="KW-0863">Zinc-finger</keyword>
<keyword evidence="7" id="KW-0833">Ubl conjugation pathway</keyword>
<feature type="compositionally biased region" description="Low complexity" evidence="10">
    <location>
        <begin position="313"/>
        <end position="328"/>
    </location>
</feature>
<gene>
    <name evidence="12" type="ORF">Scep_001497</name>
</gene>
<organism evidence="12 13">
    <name type="scientific">Stephania cephalantha</name>
    <dbReference type="NCBI Taxonomy" id="152367"/>
    <lineage>
        <taxon>Eukaryota</taxon>
        <taxon>Viridiplantae</taxon>
        <taxon>Streptophyta</taxon>
        <taxon>Embryophyta</taxon>
        <taxon>Tracheophyta</taxon>
        <taxon>Spermatophyta</taxon>
        <taxon>Magnoliopsida</taxon>
        <taxon>Ranunculales</taxon>
        <taxon>Menispermaceae</taxon>
        <taxon>Menispermoideae</taxon>
        <taxon>Cissampelideae</taxon>
        <taxon>Stephania</taxon>
    </lineage>
</organism>
<evidence type="ECO:0000256" key="7">
    <source>
        <dbReference type="ARBA" id="ARBA00022786"/>
    </source>
</evidence>
<keyword evidence="5" id="KW-0479">Metal-binding</keyword>
<dbReference type="SUPFAM" id="SSF57850">
    <property type="entry name" value="RING/U-box"/>
    <property type="match status" value="1"/>
</dbReference>
<keyword evidence="8" id="KW-0862">Zinc</keyword>
<keyword evidence="13" id="KW-1185">Reference proteome</keyword>
<dbReference type="EMBL" id="JBBNAG010000001">
    <property type="protein sequence ID" value="KAK9166306.1"/>
    <property type="molecule type" value="Genomic_DNA"/>
</dbReference>
<dbReference type="PANTHER" id="PTHR22937">
    <property type="entry name" value="E3 UBIQUITIN-PROTEIN LIGASE RNF165"/>
    <property type="match status" value="1"/>
</dbReference>
<evidence type="ECO:0000313" key="13">
    <source>
        <dbReference type="Proteomes" id="UP001419268"/>
    </source>
</evidence>
<feature type="compositionally biased region" description="Polar residues" evidence="10">
    <location>
        <begin position="434"/>
        <end position="456"/>
    </location>
</feature>
<evidence type="ECO:0000256" key="8">
    <source>
        <dbReference type="ARBA" id="ARBA00022833"/>
    </source>
</evidence>